<protein>
    <submittedName>
        <fullName evidence="1">Uncharacterized protein</fullName>
    </submittedName>
</protein>
<accession>A0A967B5P3</accession>
<sequence>MVSTTHINLTDADTSATLVSGQTYVVGNAASSVGDVTAWYDNNLVMTGKADVTVNGYGTTVAFTDTAAGSSVTLNAGGNTIKDLQNGSVNGGSVAGNTFLDLSNTSGSNSSIQVGAYSTFVDGRNLDIIAGAKSTFDGCTGGSITTGSDSHIDKFLQGTITAGIKTVAGEIDTSSVELGRDSTVGKMIDDKLITDGTGVSVGILENSSVNMAQDATGAYTNAGYGQFVVTDSLIGTNLIHAQSVDITMGSRDWNADLEVNTWGDSGSSITGGTGNQHATENGAGKMTFISADSNVHGAFTAVGGSGSDLFVANSSMNMTGGTGGGNTFDIMKTAAGARDVITDFTAAKHNTIDLTGFGLTQSGLADVLDHATVSSAGLALHLNSNTTLTVADVHDTNTLTASNFSLLS</sequence>
<gene>
    <name evidence="1" type="ORF">GOB87_04800</name>
</gene>
<comment type="caution">
    <text evidence="1">The sequence shown here is derived from an EMBL/GenBank/DDBJ whole genome shotgun (WGS) entry which is preliminary data.</text>
</comment>
<name>A0A967B5P3_9PROT</name>
<evidence type="ECO:0000313" key="1">
    <source>
        <dbReference type="EMBL" id="NHO53280.1"/>
    </source>
</evidence>
<dbReference type="EMBL" id="WOTH01000006">
    <property type="protein sequence ID" value="NHO53280.1"/>
    <property type="molecule type" value="Genomic_DNA"/>
</dbReference>
<dbReference type="Proteomes" id="UP000597459">
    <property type="component" value="Unassembled WGS sequence"/>
</dbReference>
<dbReference type="AlphaFoldDB" id="A0A967B5P3"/>
<proteinExistence type="predicted"/>
<reference evidence="1" key="1">
    <citation type="submission" date="2019-11" db="EMBL/GenBank/DDBJ databases">
        <title>Description of new Acetobacter species.</title>
        <authorList>
            <person name="Cleenwerck I."/>
            <person name="Sombolestani A.S."/>
        </authorList>
    </citation>
    <scope>NUCLEOTIDE SEQUENCE</scope>
    <source>
        <strain evidence="1">LMG 1626</strain>
    </source>
</reference>
<organism evidence="1 2">
    <name type="scientific">Acetobacter estunensis</name>
    <dbReference type="NCBI Taxonomy" id="104097"/>
    <lineage>
        <taxon>Bacteria</taxon>
        <taxon>Pseudomonadati</taxon>
        <taxon>Pseudomonadota</taxon>
        <taxon>Alphaproteobacteria</taxon>
        <taxon>Acetobacterales</taxon>
        <taxon>Acetobacteraceae</taxon>
        <taxon>Acetobacter</taxon>
    </lineage>
</organism>
<evidence type="ECO:0000313" key="2">
    <source>
        <dbReference type="Proteomes" id="UP000597459"/>
    </source>
</evidence>
<dbReference type="RefSeq" id="WP_166313418.1">
    <property type="nucleotide sequence ID" value="NZ_WOTH01000006.1"/>
</dbReference>
<keyword evidence="2" id="KW-1185">Reference proteome</keyword>